<sequence>MEGESDVKLTANLILLAVSIICFATGETVQAYAFLAVMYTCWVVDRIQKSGGEEE</sequence>
<reference evidence="2 3" key="1">
    <citation type="submission" date="2021-03" db="EMBL/GenBank/DDBJ databases">
        <title>Enterococcal diversity collection.</title>
        <authorList>
            <person name="Gilmore M.S."/>
            <person name="Schwartzman J."/>
            <person name="Van Tyne D."/>
            <person name="Martin M."/>
            <person name="Earl A.M."/>
            <person name="Manson A.L."/>
            <person name="Straub T."/>
            <person name="Salamzade R."/>
            <person name="Saavedra J."/>
            <person name="Lebreton F."/>
            <person name="Prichula J."/>
            <person name="Schaufler K."/>
            <person name="Gaca A."/>
            <person name="Sgardioli B."/>
            <person name="Wagenaar J."/>
            <person name="Strong T."/>
        </authorList>
    </citation>
    <scope>NUCLEOTIDE SEQUENCE [LARGE SCALE GENOMIC DNA]</scope>
    <source>
        <strain evidence="2 3">DIV0869a</strain>
    </source>
</reference>
<keyword evidence="1" id="KW-0812">Transmembrane</keyword>
<evidence type="ECO:0000313" key="2">
    <source>
        <dbReference type="EMBL" id="MBO0438927.1"/>
    </source>
</evidence>
<dbReference type="Proteomes" id="UP000664632">
    <property type="component" value="Unassembled WGS sequence"/>
</dbReference>
<keyword evidence="3" id="KW-1185">Reference proteome</keyword>
<dbReference type="EMBL" id="JAFLWD010000003">
    <property type="protein sequence ID" value="MBO0438927.1"/>
    <property type="molecule type" value="Genomic_DNA"/>
</dbReference>
<proteinExistence type="predicted"/>
<protein>
    <recommendedName>
        <fullName evidence="4">TMhelix containing protein</fullName>
    </recommendedName>
</protein>
<evidence type="ECO:0008006" key="4">
    <source>
        <dbReference type="Google" id="ProtNLM"/>
    </source>
</evidence>
<dbReference type="RefSeq" id="WP_207111040.1">
    <property type="nucleotide sequence ID" value="NZ_JAFLWD010000003.1"/>
</dbReference>
<name>A0ABS3GUJ1_9ENTE</name>
<keyword evidence="1" id="KW-1133">Transmembrane helix</keyword>
<keyword evidence="1" id="KW-0472">Membrane</keyword>
<accession>A0ABS3GUJ1</accession>
<comment type="caution">
    <text evidence="2">The sequence shown here is derived from an EMBL/GenBank/DDBJ whole genome shotgun (WGS) entry which is preliminary data.</text>
</comment>
<feature type="transmembrane region" description="Helical" evidence="1">
    <location>
        <begin position="12"/>
        <end position="39"/>
    </location>
</feature>
<evidence type="ECO:0000256" key="1">
    <source>
        <dbReference type="SAM" id="Phobius"/>
    </source>
</evidence>
<evidence type="ECO:0000313" key="3">
    <source>
        <dbReference type="Proteomes" id="UP000664632"/>
    </source>
</evidence>
<gene>
    <name evidence="2" type="ORF">JZO69_00945</name>
</gene>
<organism evidence="2 3">
    <name type="scientific">Candidatus Enterococcus ikei</name>
    <dbReference type="NCBI Taxonomy" id="2815326"/>
    <lineage>
        <taxon>Bacteria</taxon>
        <taxon>Bacillati</taxon>
        <taxon>Bacillota</taxon>
        <taxon>Bacilli</taxon>
        <taxon>Lactobacillales</taxon>
        <taxon>Enterococcaceae</taxon>
        <taxon>Enterococcus</taxon>
    </lineage>
</organism>